<comment type="caution">
    <text evidence="3">The sequence shown here is derived from an EMBL/GenBank/DDBJ whole genome shotgun (WGS) entry which is preliminary data.</text>
</comment>
<dbReference type="InterPro" id="IPR028131">
    <property type="entry name" value="VASH1"/>
</dbReference>
<evidence type="ECO:0000256" key="1">
    <source>
        <dbReference type="PIRSR" id="PIRSR628131-1"/>
    </source>
</evidence>
<feature type="region of interest" description="Disordered" evidence="2">
    <location>
        <begin position="275"/>
        <end position="294"/>
    </location>
</feature>
<evidence type="ECO:0000256" key="2">
    <source>
        <dbReference type="SAM" id="MobiDB-lite"/>
    </source>
</evidence>
<evidence type="ECO:0000313" key="4">
    <source>
        <dbReference type="Proteomes" id="UP000822476"/>
    </source>
</evidence>
<dbReference type="EMBL" id="JTDE01003301">
    <property type="protein sequence ID" value="KAF7256218.1"/>
    <property type="molecule type" value="Genomic_DNA"/>
</dbReference>
<dbReference type="Pfam" id="PF14822">
    <property type="entry name" value="Vasohibin"/>
    <property type="match status" value="1"/>
</dbReference>
<dbReference type="PANTHER" id="PTHR15750:SF2">
    <property type="entry name" value="VASOHIBIN"/>
    <property type="match status" value="1"/>
</dbReference>
<feature type="active site" evidence="1">
    <location>
        <position position="123"/>
    </location>
</feature>
<dbReference type="GO" id="GO:0005737">
    <property type="term" value="C:cytoplasm"/>
    <property type="evidence" value="ECO:0007669"/>
    <property type="project" value="InterPro"/>
</dbReference>
<organism evidence="3 4">
    <name type="scientific">Paragonimus skrjabini miyazakii</name>
    <dbReference type="NCBI Taxonomy" id="59628"/>
    <lineage>
        <taxon>Eukaryota</taxon>
        <taxon>Metazoa</taxon>
        <taxon>Spiralia</taxon>
        <taxon>Lophotrochozoa</taxon>
        <taxon>Platyhelminthes</taxon>
        <taxon>Trematoda</taxon>
        <taxon>Digenea</taxon>
        <taxon>Plagiorchiida</taxon>
        <taxon>Troglotremata</taxon>
        <taxon>Troglotrematidae</taxon>
        <taxon>Paragonimus</taxon>
    </lineage>
</organism>
<evidence type="ECO:0000313" key="3">
    <source>
        <dbReference type="EMBL" id="KAF7256218.1"/>
    </source>
</evidence>
<sequence>MNNRNVHSHLINKSGLPIDSDTMQLMFLHCIASNKANESTISGLQELYYGCSENPLAGVKAVKLELDAKATAKVKLEKIQVYINKFTYNYTGMQFFPIDRSASLDKLRETAKLIIEASLPIKCLEATVLAIFLTQDQKEFKRFTISFSSEFDGQTFRHVVLGVYANGKYGALGLSRRSDLMYKPLEFPTLATLIHSYAVAYAGHYHRLVKVKLGLPIPHQPHLFETLPWKGIVVTRNLFRRPAEVKRVLDQYSRVIRGQIETVYLRHPNVRLPALSSSTSGGSSGDSLATRRTLNHFRKSSSVTTTGKRCMKRAGSDSVNRKQSKILTRLQCNNTDHILTPICEASKPVANSEYQIRI</sequence>
<accession>A0A8S9YWP1</accession>
<dbReference type="PANTHER" id="PTHR15750">
    <property type="entry name" value="VASOHIBIN-1-LIKE ISOFORM X2"/>
    <property type="match status" value="1"/>
</dbReference>
<keyword evidence="4" id="KW-1185">Reference proteome</keyword>
<feature type="active site" evidence="1">
    <location>
        <position position="175"/>
    </location>
</feature>
<name>A0A8S9YWP1_9TREM</name>
<feature type="compositionally biased region" description="Low complexity" evidence="2">
    <location>
        <begin position="276"/>
        <end position="287"/>
    </location>
</feature>
<evidence type="ECO:0008006" key="5">
    <source>
        <dbReference type="Google" id="ProtNLM"/>
    </source>
</evidence>
<dbReference type="AlphaFoldDB" id="A0A8S9YWP1"/>
<dbReference type="OrthoDB" id="9974232at2759"/>
<gene>
    <name evidence="3" type="ORF">EG68_04486</name>
</gene>
<dbReference type="Proteomes" id="UP000822476">
    <property type="component" value="Unassembled WGS sequence"/>
</dbReference>
<reference evidence="3" key="1">
    <citation type="submission" date="2019-07" db="EMBL/GenBank/DDBJ databases">
        <title>Annotation for the trematode Paragonimus miyazaki's.</title>
        <authorList>
            <person name="Choi Y.-J."/>
        </authorList>
    </citation>
    <scope>NUCLEOTIDE SEQUENCE</scope>
    <source>
        <strain evidence="3">Japan</strain>
    </source>
</reference>
<proteinExistence type="predicted"/>
<protein>
    <recommendedName>
        <fullName evidence="5">Vasohibin-1</fullName>
    </recommendedName>
</protein>
<feature type="active site" evidence="1">
    <location>
        <position position="158"/>
    </location>
</feature>